<protein>
    <submittedName>
        <fullName evidence="11">Huntingtin-interacting protein 1</fullName>
    </submittedName>
</protein>
<dbReference type="GO" id="GO:0006897">
    <property type="term" value="P:endocytosis"/>
    <property type="evidence" value="ECO:0007669"/>
    <property type="project" value="InterPro"/>
</dbReference>
<feature type="coiled-coil region" evidence="5">
    <location>
        <begin position="382"/>
        <end position="464"/>
    </location>
</feature>
<evidence type="ECO:0000313" key="11">
    <source>
        <dbReference type="WBParaSite" id="DME_0000929601-mRNA-1"/>
    </source>
</evidence>
<reference evidence="8 10" key="2">
    <citation type="submission" date="2018-11" db="EMBL/GenBank/DDBJ databases">
        <authorList>
            <consortium name="Pathogen Informatics"/>
        </authorList>
    </citation>
    <scope>NUCLEOTIDE SEQUENCE [LARGE SCALE GENOMIC DNA]</scope>
</reference>
<dbReference type="Pfam" id="PF07651">
    <property type="entry name" value="ANTH"/>
    <property type="match status" value="1"/>
</dbReference>
<dbReference type="PANTHER" id="PTHR10407">
    <property type="entry name" value="HUNTINGTIN INTERACTING PROTEIN 1"/>
    <property type="match status" value="1"/>
</dbReference>
<dbReference type="OrthoDB" id="8178130at2759"/>
<feature type="domain" description="ENTH" evidence="6">
    <location>
        <begin position="35"/>
        <end position="164"/>
    </location>
</feature>
<dbReference type="GO" id="GO:0043325">
    <property type="term" value="F:phosphatidylinositol-3,4-bisphosphate binding"/>
    <property type="evidence" value="ECO:0007669"/>
    <property type="project" value="TreeGrafter"/>
</dbReference>
<dbReference type="CDD" id="cd17006">
    <property type="entry name" value="ANTH_N_HIP1_like"/>
    <property type="match status" value="1"/>
</dbReference>
<feature type="coiled-coil region" evidence="5">
    <location>
        <begin position="982"/>
        <end position="1018"/>
    </location>
</feature>
<dbReference type="SMART" id="SM00307">
    <property type="entry name" value="ILWEQ"/>
    <property type="match status" value="1"/>
</dbReference>
<reference evidence="11" key="1">
    <citation type="submission" date="2017-02" db="UniProtKB">
        <authorList>
            <consortium name="WormBaseParasite"/>
        </authorList>
    </citation>
    <scope>IDENTIFICATION</scope>
</reference>
<dbReference type="FunFam" id="1.25.40.90:FF:000012">
    <property type="entry name" value="Huntingtin interacting protein 1-related"/>
    <property type="match status" value="1"/>
</dbReference>
<dbReference type="AlphaFoldDB" id="A0A0N4UN32"/>
<evidence type="ECO:0000256" key="2">
    <source>
        <dbReference type="ARBA" id="ARBA00010135"/>
    </source>
</evidence>
<evidence type="ECO:0000256" key="5">
    <source>
        <dbReference type="SAM" id="Coils"/>
    </source>
</evidence>
<dbReference type="InterPro" id="IPR030224">
    <property type="entry name" value="Sla2_fam"/>
</dbReference>
<dbReference type="GO" id="GO:0032051">
    <property type="term" value="F:clathrin light chain binding"/>
    <property type="evidence" value="ECO:0007669"/>
    <property type="project" value="TreeGrafter"/>
</dbReference>
<dbReference type="GO" id="GO:0051015">
    <property type="term" value="F:actin filament binding"/>
    <property type="evidence" value="ECO:0007669"/>
    <property type="project" value="TreeGrafter"/>
</dbReference>
<dbReference type="GO" id="GO:0035615">
    <property type="term" value="F:clathrin adaptor activity"/>
    <property type="evidence" value="ECO:0007669"/>
    <property type="project" value="TreeGrafter"/>
</dbReference>
<sequence length="1079" mass="122691">MTSRKPSLMAAQREAFIKEQGLSHKVKSCVTRSQKKRGSDQEKIIAIHKALNKNEVPLKQKHVRMIIVGTHKEKSSSIFWNTISRIQLEKNPVITWKFCHILHKLIRDGHRKVIDETLQYIQRIVQLGSFWQHLHSSGYGLCNTSYCRMLVSRLNFHKRNGSLPGSLNLPESQINTLANADVNQSFELSVEMLDQLDDLISLQTTVDLVCNAMEVVRWSSLVPQGQCLLAPLILVILDTSKFYDYLVKIIFKLHSQLPADALSGHRERFSGLFCKMKKFYEEASNLQYFKFLVSIPSLPSYAPNFLQASDLDTYQTPQAYLRGDNVSECDTPPDGHSIIDDSLVDISDLPTVEQENFLQQDAKILAVKNHYQLRDAVIENLRLEARSRIEQYENRVVQLKLENDNNKHLMDEMKEELERLRLASITVERSVIEESRLEDIERKAQNSEQNFQKMKTAYSALRQEHINVLTKLSNTQKELEISNTERLNKIEILCALEKQILEMEKEKAQMEQNAKNAASDVHNLEVEITKQKINFDDQNKRLEELRESSAQNEEILKQNINKLEMKLDEIKCEKLVVEKESNLTSVALDGVRSSLAESEIEIDILKKKIETIEKDSRNQMDELRKQSALLLRDTQNHLFASLCKAFKNILQQSCDELQSAISISYPSRTFFCFRFELNHLELSLPALRLVIESLDDLIQLIGEEISSALLYSLAVFGHATANIVVNCTAAAYTRSIQHFEPVQEQCRIVSADALHAFSYLQSLNLEYVKMEAFPKLKASLEYLEQLCMDVPVSNEYNKDAVGLELEAEMRRVDAAIQKAVTMIEEMQKTINEKILDCCNALMSAIVMLVKKSRGMQEEIIALGKGTASPSEYYKRNHQWTEGLISAAKAVGVAASVFVQCADGVITGKGKLEHLIVAAQEIAASTAQLYVSSRVKADRESQRFAELSAASRNVNSCTANVVAIVKNAQIKLSDSENLDFSHLKLHEAKKEEMESQVRTLELEAKLNKERARLAQLRKQHYHLASQVTNENGSSDSLKSFASGFPFHFIFSKSILGLILVENEMIVISFFNDFIFQADIS</sequence>
<dbReference type="PROSITE" id="PS50942">
    <property type="entry name" value="ENTH"/>
    <property type="match status" value="1"/>
</dbReference>
<dbReference type="GO" id="GO:0030136">
    <property type="term" value="C:clathrin-coated vesicle"/>
    <property type="evidence" value="ECO:0007669"/>
    <property type="project" value="TreeGrafter"/>
</dbReference>
<dbReference type="WBParaSite" id="DME_0000929601-mRNA-1">
    <property type="protein sequence ID" value="DME_0000929601-mRNA-1"/>
    <property type="gene ID" value="DME_0000929601"/>
</dbReference>
<dbReference type="Proteomes" id="UP000038040">
    <property type="component" value="Unplaced"/>
</dbReference>
<dbReference type="Gene3D" id="1.20.5.1700">
    <property type="match status" value="1"/>
</dbReference>
<dbReference type="InterPro" id="IPR035964">
    <property type="entry name" value="I/LWEQ_dom_sf"/>
</dbReference>
<dbReference type="PANTHER" id="PTHR10407:SF15">
    <property type="entry name" value="HUNTINGTIN INTERACTING PROTEIN 1"/>
    <property type="match status" value="1"/>
</dbReference>
<keyword evidence="10" id="KW-1185">Reference proteome</keyword>
<feature type="domain" description="I/LWEQ" evidence="7">
    <location>
        <begin position="780"/>
        <end position="1023"/>
    </location>
</feature>
<evidence type="ECO:0000313" key="9">
    <source>
        <dbReference type="Proteomes" id="UP000038040"/>
    </source>
</evidence>
<dbReference type="FunFam" id="1.20.1410.10:FF:000006">
    <property type="entry name" value="Huntingtin interacting protein"/>
    <property type="match status" value="1"/>
</dbReference>
<feature type="coiled-coil region" evidence="5">
    <location>
        <begin position="493"/>
        <end position="626"/>
    </location>
</feature>
<organism evidence="9 11">
    <name type="scientific">Dracunculus medinensis</name>
    <name type="common">Guinea worm</name>
    <dbReference type="NCBI Taxonomy" id="318479"/>
    <lineage>
        <taxon>Eukaryota</taxon>
        <taxon>Metazoa</taxon>
        <taxon>Ecdysozoa</taxon>
        <taxon>Nematoda</taxon>
        <taxon>Chromadorea</taxon>
        <taxon>Rhabditida</taxon>
        <taxon>Spirurina</taxon>
        <taxon>Dracunculoidea</taxon>
        <taxon>Dracunculidae</taxon>
        <taxon>Dracunculus</taxon>
    </lineage>
</organism>
<dbReference type="Pfam" id="PF01608">
    <property type="entry name" value="I_LWEQ"/>
    <property type="match status" value="1"/>
</dbReference>
<dbReference type="GO" id="GO:0007015">
    <property type="term" value="P:actin filament organization"/>
    <property type="evidence" value="ECO:0007669"/>
    <property type="project" value="TreeGrafter"/>
</dbReference>
<keyword evidence="5" id="KW-0175">Coiled coil</keyword>
<keyword evidence="3" id="KW-0963">Cytoplasm</keyword>
<dbReference type="EMBL" id="UYYG01000096">
    <property type="protein sequence ID" value="VDN53045.1"/>
    <property type="molecule type" value="Genomic_DNA"/>
</dbReference>
<dbReference type="InterPro" id="IPR013809">
    <property type="entry name" value="ENTH"/>
</dbReference>
<dbReference type="GO" id="GO:0080025">
    <property type="term" value="F:phosphatidylinositol-3,5-bisphosphate binding"/>
    <property type="evidence" value="ECO:0007669"/>
    <property type="project" value="TreeGrafter"/>
</dbReference>
<dbReference type="PROSITE" id="PS50945">
    <property type="entry name" value="I_LWEQ"/>
    <property type="match status" value="1"/>
</dbReference>
<proteinExistence type="inferred from homology"/>
<evidence type="ECO:0000313" key="8">
    <source>
        <dbReference type="EMBL" id="VDN53045.1"/>
    </source>
</evidence>
<keyword evidence="4" id="KW-0009">Actin-binding</keyword>
<dbReference type="InterPro" id="IPR008942">
    <property type="entry name" value="ENTH_VHS"/>
</dbReference>
<comment type="similarity">
    <text evidence="2">Belongs to the SLA2 family.</text>
</comment>
<evidence type="ECO:0000256" key="4">
    <source>
        <dbReference type="ARBA" id="ARBA00023203"/>
    </source>
</evidence>
<evidence type="ECO:0000259" key="7">
    <source>
        <dbReference type="PROSITE" id="PS50945"/>
    </source>
</evidence>
<dbReference type="GO" id="GO:0048268">
    <property type="term" value="P:clathrin coat assembly"/>
    <property type="evidence" value="ECO:0007669"/>
    <property type="project" value="TreeGrafter"/>
</dbReference>
<evidence type="ECO:0000256" key="3">
    <source>
        <dbReference type="ARBA" id="ARBA00022490"/>
    </source>
</evidence>
<evidence type="ECO:0000256" key="1">
    <source>
        <dbReference type="ARBA" id="ARBA00004496"/>
    </source>
</evidence>
<dbReference type="STRING" id="318479.A0A0N4UN32"/>
<evidence type="ECO:0000259" key="6">
    <source>
        <dbReference type="PROSITE" id="PS50942"/>
    </source>
</evidence>
<gene>
    <name evidence="8" type="ORF">DME_LOCUS3018</name>
</gene>
<dbReference type="Gene3D" id="1.25.40.90">
    <property type="match status" value="1"/>
</dbReference>
<dbReference type="SUPFAM" id="SSF48464">
    <property type="entry name" value="ENTH/VHS domain"/>
    <property type="match status" value="1"/>
</dbReference>
<evidence type="ECO:0000313" key="10">
    <source>
        <dbReference type="Proteomes" id="UP000274756"/>
    </source>
</evidence>
<name>A0A0N4UN32_DRAME</name>
<dbReference type="Proteomes" id="UP000274756">
    <property type="component" value="Unassembled WGS sequence"/>
</dbReference>
<dbReference type="SUPFAM" id="SSF109885">
    <property type="entry name" value="I/LWEQ domain"/>
    <property type="match status" value="1"/>
</dbReference>
<accession>A0A0N4UN32</accession>
<dbReference type="GO" id="GO:0030864">
    <property type="term" value="C:cortical actin cytoskeleton"/>
    <property type="evidence" value="ECO:0007669"/>
    <property type="project" value="TreeGrafter"/>
</dbReference>
<dbReference type="InterPro" id="IPR002558">
    <property type="entry name" value="ILWEQ_dom"/>
</dbReference>
<dbReference type="Gene3D" id="1.20.1410.10">
    <property type="entry name" value="I/LWEQ domain"/>
    <property type="match status" value="1"/>
</dbReference>
<dbReference type="SMART" id="SM00273">
    <property type="entry name" value="ENTH"/>
    <property type="match status" value="1"/>
</dbReference>
<comment type="subcellular location">
    <subcellularLocation>
        <location evidence="1">Cytoplasm</location>
    </subcellularLocation>
</comment>
<dbReference type="InterPro" id="IPR011417">
    <property type="entry name" value="ANTH_dom"/>
</dbReference>